<dbReference type="InterPro" id="IPR002915">
    <property type="entry name" value="DeoC/FbaB/LacD_aldolase"/>
</dbReference>
<keyword evidence="4 6" id="KW-0423">Lactose metabolism</keyword>
<dbReference type="SUPFAM" id="SSF51569">
    <property type="entry name" value="Aldolase"/>
    <property type="match status" value="1"/>
</dbReference>
<comment type="similarity">
    <text evidence="3 6">Belongs to the aldolase LacD family.</text>
</comment>
<dbReference type="EMBL" id="JAMDLW010000023">
    <property type="protein sequence ID" value="MCY9521565.1"/>
    <property type="molecule type" value="Genomic_DNA"/>
</dbReference>
<comment type="caution">
    <text evidence="7">The sequence shown here is derived from an EMBL/GenBank/DDBJ whole genome shotgun (WGS) entry which is preliminary data.</text>
</comment>
<dbReference type="InterPro" id="IPR013785">
    <property type="entry name" value="Aldolase_TIM"/>
</dbReference>
<dbReference type="RefSeq" id="WP_268601571.1">
    <property type="nucleotide sequence ID" value="NZ_JAMDLV010000006.1"/>
</dbReference>
<comment type="pathway">
    <text evidence="2 6">Carbohydrate metabolism; D-tagatose 6-phosphate degradation; D-glyceraldehyde 3-phosphate and glycerone phosphate from D-tagatose 6-phosphate: step 2/2.</text>
</comment>
<gene>
    <name evidence="6" type="primary">lacD</name>
    <name evidence="7" type="ORF">M5X09_18145</name>
</gene>
<dbReference type="NCBIfam" id="NF009065">
    <property type="entry name" value="PRK12399.1"/>
    <property type="match status" value="1"/>
</dbReference>
<protein>
    <recommendedName>
        <fullName evidence="6">Tagatose 1,6-diphosphate aldolase</fullName>
        <ecNumber evidence="6">4.1.2.40</ecNumber>
    </recommendedName>
    <alternativeName>
        <fullName evidence="6">D-tagatose-1,6-bisphosphate aldolase</fullName>
    </alternativeName>
    <alternativeName>
        <fullName evidence="6">Tagatose-bisphosphate aldolase</fullName>
    </alternativeName>
</protein>
<keyword evidence="8" id="KW-1185">Reference proteome</keyword>
<dbReference type="Gene3D" id="3.20.20.70">
    <property type="entry name" value="Aldolase class I"/>
    <property type="match status" value="1"/>
</dbReference>
<accession>A0ABT4DXR1</accession>
<evidence type="ECO:0000256" key="3">
    <source>
        <dbReference type="ARBA" id="ARBA00008679"/>
    </source>
</evidence>
<sequence length="344" mass="38301">MTVNMTKGKYEALTRLSDEHGLIIATALDQRGSLKKSLTKALGQEAEVKQVEEFKVAVTEELTPYSTAILLDPEYGWSAAEARDKQAGLLIAYEKTGYDATVQGRLPDLLPEWSVRRYLEKGVDAIKILMYYDPDDAAHINDQKHAFIERVGAECKANDIPFFFEPVTYCDDIADAKGPEYAKVKPDKVKKSMREFTKPQYHLDCLKVEVPVNMTYVSGTAANRGHEAEAVYTRAEALQHFKDTASIATVPFIYLSGGVSNEDFIETLEFAGEAGVPFSGVLCGRATWQDGIAVYGKDGDEGLRAWLKDEGVKRMEHLNRVLQKSAKPWWTVYGGKEQIVVAES</sequence>
<reference evidence="7 8" key="1">
    <citation type="submission" date="2022-05" db="EMBL/GenBank/DDBJ databases">
        <title>Genome Sequencing of Bee-Associated Microbes.</title>
        <authorList>
            <person name="Dunlap C."/>
        </authorList>
    </citation>
    <scope>NUCLEOTIDE SEQUENCE [LARGE SCALE GENOMIC DNA]</scope>
    <source>
        <strain evidence="7 8">NRRL NRS-1438</strain>
    </source>
</reference>
<evidence type="ECO:0000256" key="6">
    <source>
        <dbReference type="HAMAP-Rule" id="MF_00734"/>
    </source>
</evidence>
<dbReference type="InterPro" id="IPR050552">
    <property type="entry name" value="LacD_aldolase"/>
</dbReference>
<dbReference type="InterPro" id="IPR005927">
    <property type="entry name" value="Tag_1.6-dipho_adolase"/>
</dbReference>
<dbReference type="PANTHER" id="PTHR39340">
    <property type="entry name" value="SULFOFRUCTOSEPHOSPHATE ALDOLASE"/>
    <property type="match status" value="1"/>
</dbReference>
<evidence type="ECO:0000256" key="5">
    <source>
        <dbReference type="ARBA" id="ARBA00023239"/>
    </source>
</evidence>
<evidence type="ECO:0000313" key="7">
    <source>
        <dbReference type="EMBL" id="MCY9521565.1"/>
    </source>
</evidence>
<dbReference type="NCBIfam" id="NF009498">
    <property type="entry name" value="PRK12858.1"/>
    <property type="match status" value="1"/>
</dbReference>
<organism evidence="7 8">
    <name type="scientific">Paenibacillus apiarius</name>
    <dbReference type="NCBI Taxonomy" id="46240"/>
    <lineage>
        <taxon>Bacteria</taxon>
        <taxon>Bacillati</taxon>
        <taxon>Bacillota</taxon>
        <taxon>Bacilli</taxon>
        <taxon>Bacillales</taxon>
        <taxon>Paenibacillaceae</taxon>
        <taxon>Paenibacillus</taxon>
    </lineage>
</organism>
<dbReference type="HAMAP" id="MF_00734">
    <property type="entry name" value="LacD"/>
    <property type="match status" value="1"/>
</dbReference>
<evidence type="ECO:0000313" key="8">
    <source>
        <dbReference type="Proteomes" id="UP001207626"/>
    </source>
</evidence>
<dbReference type="PANTHER" id="PTHR39340:SF1">
    <property type="entry name" value="SULFOFRUCTOSEPHOSPHATE ALDOLASE"/>
    <property type="match status" value="1"/>
</dbReference>
<evidence type="ECO:0000256" key="4">
    <source>
        <dbReference type="ARBA" id="ARBA00022736"/>
    </source>
</evidence>
<evidence type="ECO:0000256" key="1">
    <source>
        <dbReference type="ARBA" id="ARBA00000567"/>
    </source>
</evidence>
<dbReference type="Proteomes" id="UP001207626">
    <property type="component" value="Unassembled WGS sequence"/>
</dbReference>
<dbReference type="Pfam" id="PF01791">
    <property type="entry name" value="DeoC"/>
    <property type="match status" value="1"/>
</dbReference>
<name>A0ABT4DXR1_9BACL</name>
<keyword evidence="5 6" id="KW-0456">Lyase</keyword>
<evidence type="ECO:0000256" key="2">
    <source>
        <dbReference type="ARBA" id="ARBA00005191"/>
    </source>
</evidence>
<comment type="catalytic activity">
    <reaction evidence="1 6">
        <text>D-tagatofuranose 1,6-bisphosphate = D-glyceraldehyde 3-phosphate + dihydroxyacetone phosphate</text>
        <dbReference type="Rhea" id="RHEA:22948"/>
        <dbReference type="ChEBI" id="CHEBI:57642"/>
        <dbReference type="ChEBI" id="CHEBI:58694"/>
        <dbReference type="ChEBI" id="CHEBI:59776"/>
        <dbReference type="EC" id="4.1.2.40"/>
    </reaction>
</comment>
<proteinExistence type="inferred from homology"/>
<dbReference type="SMART" id="SM01133">
    <property type="entry name" value="DeoC"/>
    <property type="match status" value="1"/>
</dbReference>
<dbReference type="EC" id="4.1.2.40" evidence="6"/>